<protein>
    <submittedName>
        <fullName evidence="2">Uncharacterized protein</fullName>
    </submittedName>
</protein>
<comment type="caution">
    <text evidence="2">The sequence shown here is derived from an EMBL/GenBank/DDBJ whole genome shotgun (WGS) entry which is preliminary data.</text>
</comment>
<keyword evidence="3" id="KW-1185">Reference proteome</keyword>
<dbReference type="EMBL" id="BTGU01000055">
    <property type="protein sequence ID" value="GMN55073.1"/>
    <property type="molecule type" value="Genomic_DNA"/>
</dbReference>
<organism evidence="2 3">
    <name type="scientific">Ficus carica</name>
    <name type="common">Common fig</name>
    <dbReference type="NCBI Taxonomy" id="3494"/>
    <lineage>
        <taxon>Eukaryota</taxon>
        <taxon>Viridiplantae</taxon>
        <taxon>Streptophyta</taxon>
        <taxon>Embryophyta</taxon>
        <taxon>Tracheophyta</taxon>
        <taxon>Spermatophyta</taxon>
        <taxon>Magnoliopsida</taxon>
        <taxon>eudicotyledons</taxon>
        <taxon>Gunneridae</taxon>
        <taxon>Pentapetalae</taxon>
        <taxon>rosids</taxon>
        <taxon>fabids</taxon>
        <taxon>Rosales</taxon>
        <taxon>Moraceae</taxon>
        <taxon>Ficeae</taxon>
        <taxon>Ficus</taxon>
    </lineage>
</organism>
<evidence type="ECO:0000313" key="2">
    <source>
        <dbReference type="EMBL" id="GMN55073.1"/>
    </source>
</evidence>
<sequence>MGFQTFCKSGKKIRFASGRRWLRGRAIHGQHREISQASVAAPLASVSASHQPSVSELNGLRLFLLPSASHPTPRSGDRRPFVAAPLPSASNPPPTS</sequence>
<feature type="region of interest" description="Disordered" evidence="1">
    <location>
        <begin position="66"/>
        <end position="96"/>
    </location>
</feature>
<dbReference type="AlphaFoldDB" id="A0AA88DD54"/>
<proteinExistence type="predicted"/>
<name>A0AA88DD54_FICCA</name>
<reference evidence="2" key="1">
    <citation type="submission" date="2023-07" db="EMBL/GenBank/DDBJ databases">
        <title>draft genome sequence of fig (Ficus carica).</title>
        <authorList>
            <person name="Takahashi T."/>
            <person name="Nishimura K."/>
        </authorList>
    </citation>
    <scope>NUCLEOTIDE SEQUENCE</scope>
</reference>
<dbReference type="Proteomes" id="UP001187192">
    <property type="component" value="Unassembled WGS sequence"/>
</dbReference>
<evidence type="ECO:0000256" key="1">
    <source>
        <dbReference type="SAM" id="MobiDB-lite"/>
    </source>
</evidence>
<accession>A0AA88DD54</accession>
<evidence type="ECO:0000313" key="3">
    <source>
        <dbReference type="Proteomes" id="UP001187192"/>
    </source>
</evidence>
<gene>
    <name evidence="2" type="ORF">TIFTF001_024193</name>
</gene>